<dbReference type="Gene3D" id="1.25.40.10">
    <property type="entry name" value="Tetratricopeptide repeat domain"/>
    <property type="match status" value="3"/>
</dbReference>
<dbReference type="InterPro" id="IPR019734">
    <property type="entry name" value="TPR_rpt"/>
</dbReference>
<feature type="signal peptide" evidence="1">
    <location>
        <begin position="1"/>
        <end position="28"/>
    </location>
</feature>
<protein>
    <recommendedName>
        <fullName evidence="4">Outer membrane lipoprotein BamD-like domain-containing protein</fullName>
    </recommendedName>
</protein>
<dbReference type="OrthoDB" id="176462at2"/>
<comment type="caution">
    <text evidence="2">The sequence shown here is derived from an EMBL/GenBank/DDBJ whole genome shotgun (WGS) entry which is preliminary data.</text>
</comment>
<keyword evidence="3" id="KW-1185">Reference proteome</keyword>
<gene>
    <name evidence="2" type="ORF">BSZ32_06860</name>
</gene>
<organism evidence="2 3">
    <name type="scientific">Rubritalea profundi</name>
    <dbReference type="NCBI Taxonomy" id="1658618"/>
    <lineage>
        <taxon>Bacteria</taxon>
        <taxon>Pseudomonadati</taxon>
        <taxon>Verrucomicrobiota</taxon>
        <taxon>Verrucomicrobiia</taxon>
        <taxon>Verrucomicrobiales</taxon>
        <taxon>Rubritaleaceae</taxon>
        <taxon>Rubritalea</taxon>
    </lineage>
</organism>
<evidence type="ECO:0000256" key="1">
    <source>
        <dbReference type="SAM" id="SignalP"/>
    </source>
</evidence>
<sequence length="1021" mass="115047">MKTHHSLTIAFTLAGASLVGMAPTQVSAQDIQEAVPLGIQAMNEKKWEQAQGIFAKIIESYGGDRGKRLFGGRFGIIYYNKGYAEQKMATNFKGLGGEENLAKAAEYSSLAKESFTKSYAIPSDDKSKNIYHKKSLLCKGQAHQALEEYEEAITSYKKFIAERGPRDKFNRGMYQINMAICHFRLDEPQIKEGIVFFDTSLKNKDRWKTPNTAIVSAFQALTRAMIATKNERALIDFLNQNRSAITLRPYQMVQFGPFFQKLATDALTADMQQAAYSLFALIPGTEVALSDLGGIKEKLALYPGLAIKEGSDFISKERISKWYSDLRDKDRSGDPPEVLALSALAFTHESNGNVRGAYRAYEQLELYFRDSTRREVNLYNLVRTSAVADELSVTVGYAQKFLAKYPESKYREPAANMMLSLLFANSKYEESELIAGEMIADLPKPSPLHDICLHVLGGSKFYLGKFAEARPHLEEHLKLYEKSKYSISANYFEASNLAQLQLWDQAGVKLKKFLKTYPDSTKNVFLAYALNDLANVHSYKGEDEIALENIARIESEFHESNVANTAYNLKGSILQNMGQLDEAKKYFLKVCDSVEDSDSDVNQGESLYRLVNLLGAEKIDKKPNANMKEALPYYDRFWKNHQNSPFKGLLAVAGMPALIEAGRDDEALSNLQLAITDMAERKKFSNLEKTIATYTVYYLQAQEKKKISPSNAISNLKLHYYTFPGIDKKNIRALALLRIAVIGVYEKSLKIASKEGNEALVSRIQAGINATFKDLKTAYPVEKLSDSVLIRIGDYLRTKSSAPRQALPYYQERLKHTQPNGRISAEFGIADIYGRAGSNAEMTKAIGMMQDVIKQKDTTKKNRAKAHSSMVQIYAKQGNWNKVVEEGVLYLEEHTKERTAIQQLLAQAYDEQKNYLKCIAINSNLAGNNRSNWDVSVPAMNRATELMWAHGTAAKDGRSKQQLAYEVAARYIKSSRAAFDEHKDEMSEIVRTTWKRIDARVMKWEDSGKIQTFAEMEKNNK</sequence>
<proteinExistence type="predicted"/>
<dbReference type="EMBL" id="MQWA01000001">
    <property type="protein sequence ID" value="PQJ28253.1"/>
    <property type="molecule type" value="Genomic_DNA"/>
</dbReference>
<feature type="chain" id="PRO_5015547118" description="Outer membrane lipoprotein BamD-like domain-containing protein" evidence="1">
    <location>
        <begin position="29"/>
        <end position="1021"/>
    </location>
</feature>
<evidence type="ECO:0000313" key="3">
    <source>
        <dbReference type="Proteomes" id="UP000239907"/>
    </source>
</evidence>
<dbReference type="AlphaFoldDB" id="A0A2S7U251"/>
<dbReference type="RefSeq" id="WP_129589636.1">
    <property type="nucleotide sequence ID" value="NZ_MQWA01000001.1"/>
</dbReference>
<dbReference type="SUPFAM" id="SSF48452">
    <property type="entry name" value="TPR-like"/>
    <property type="match status" value="3"/>
</dbReference>
<name>A0A2S7U251_9BACT</name>
<evidence type="ECO:0008006" key="4">
    <source>
        <dbReference type="Google" id="ProtNLM"/>
    </source>
</evidence>
<accession>A0A2S7U251</accession>
<reference evidence="2 3" key="1">
    <citation type="submission" date="2016-12" db="EMBL/GenBank/DDBJ databases">
        <title>Study of bacterial adaptation to deep sea.</title>
        <authorList>
            <person name="Song J."/>
            <person name="Yoshizawa S."/>
            <person name="Kogure K."/>
        </authorList>
    </citation>
    <scope>NUCLEOTIDE SEQUENCE [LARGE SCALE GENOMIC DNA]</scope>
    <source>
        <strain evidence="2 3">SAORIC-165</strain>
    </source>
</reference>
<dbReference type="Proteomes" id="UP000239907">
    <property type="component" value="Unassembled WGS sequence"/>
</dbReference>
<dbReference type="InterPro" id="IPR011990">
    <property type="entry name" value="TPR-like_helical_dom_sf"/>
</dbReference>
<evidence type="ECO:0000313" key="2">
    <source>
        <dbReference type="EMBL" id="PQJ28253.1"/>
    </source>
</evidence>
<dbReference type="SMART" id="SM00028">
    <property type="entry name" value="TPR"/>
    <property type="match status" value="5"/>
</dbReference>
<keyword evidence="1" id="KW-0732">Signal</keyword>